<proteinExistence type="predicted"/>
<dbReference type="InterPro" id="IPR012902">
    <property type="entry name" value="N_methyl_site"/>
</dbReference>
<dbReference type="OrthoDB" id="2066541at2"/>
<reference evidence="2 3" key="1">
    <citation type="submission" date="2019-03" db="EMBL/GenBank/DDBJ databases">
        <title>Genomic Encyclopedia of Type Strains, Phase IV (KMG-IV): sequencing the most valuable type-strain genomes for metagenomic binning, comparative biology and taxonomic classification.</title>
        <authorList>
            <person name="Goeker M."/>
        </authorList>
    </citation>
    <scope>NUCLEOTIDE SEQUENCE [LARGE SCALE GENOMIC DNA]</scope>
    <source>
        <strain evidence="2 3">DSM 100556</strain>
    </source>
</reference>
<name>A0A4R1QRG0_9FIRM</name>
<dbReference type="NCBIfam" id="TIGR02532">
    <property type="entry name" value="IV_pilin_GFxxxE"/>
    <property type="match status" value="1"/>
</dbReference>
<keyword evidence="1" id="KW-0812">Transmembrane</keyword>
<dbReference type="AlphaFoldDB" id="A0A4R1QRG0"/>
<dbReference type="Pfam" id="PF07963">
    <property type="entry name" value="N_methyl"/>
    <property type="match status" value="1"/>
</dbReference>
<keyword evidence="1" id="KW-1133">Transmembrane helix</keyword>
<feature type="transmembrane region" description="Helical" evidence="1">
    <location>
        <begin position="20"/>
        <end position="41"/>
    </location>
</feature>
<sequence length="472" mass="52843">MKEKRNKVRIQLNNQGLSLVELLVAIIILAIIVVPFLNSFVVSSRANSKAALTHRATIIAQNIMEGFKTDDLGKVIRQFSYPEKGFSIISKDFLTDSTAGSIYEATVTIGADGENEYIKSVLAQEIMDANPHDEPDEIKEKFLNMNGVGGTVRRSSIFSENDGDNYEFISQEDGKYCFVIKGIQLQGRGFDAMIQVDSSRYRDGGLLNDDLKYNNKKTVRLNGTDTNKDAIFVQKTDMDEAALHNLKLTNPTYTVTEDNVKREIIITVRNGGSADKPIHQVKVKYVYTFLENNTVYGDDKEYLIFDNTETGEKLRSIYLYYLPWYSAHMGTSSTDTITVNNEGLPIDIFVIKQEKGETSDLKDNEMNYAMTLDIKNSAGGVAHKSLKTNLENNLASPYLPEGIYLPPPHIIYRLNGAIETDKSVLKLADEIVDKQAEDRIYDILISVYEEGAADAQFKEEARLAQLAGGRND</sequence>
<keyword evidence="1" id="KW-0472">Membrane</keyword>
<evidence type="ECO:0000313" key="3">
    <source>
        <dbReference type="Proteomes" id="UP000295718"/>
    </source>
</evidence>
<protein>
    <submittedName>
        <fullName evidence="2">Prepilin-type N-terminal cleavage/methylation domain-containing protein</fullName>
    </submittedName>
</protein>
<evidence type="ECO:0000313" key="2">
    <source>
        <dbReference type="EMBL" id="TCL55601.1"/>
    </source>
</evidence>
<dbReference type="STRING" id="1469948.GCA_000732725_01106"/>
<organism evidence="2 3">
    <name type="scientific">Kineothrix alysoides</name>
    <dbReference type="NCBI Taxonomy" id="1469948"/>
    <lineage>
        <taxon>Bacteria</taxon>
        <taxon>Bacillati</taxon>
        <taxon>Bacillota</taxon>
        <taxon>Clostridia</taxon>
        <taxon>Lachnospirales</taxon>
        <taxon>Lachnospiraceae</taxon>
        <taxon>Kineothrix</taxon>
    </lineage>
</organism>
<dbReference type="RefSeq" id="WP_031389838.1">
    <property type="nucleotide sequence ID" value="NZ_JPNB01000001.1"/>
</dbReference>
<gene>
    <name evidence="2" type="ORF">EDD76_11410</name>
</gene>
<evidence type="ECO:0000256" key="1">
    <source>
        <dbReference type="SAM" id="Phobius"/>
    </source>
</evidence>
<dbReference type="Proteomes" id="UP000295718">
    <property type="component" value="Unassembled WGS sequence"/>
</dbReference>
<dbReference type="EMBL" id="SLUO01000014">
    <property type="protein sequence ID" value="TCL55601.1"/>
    <property type="molecule type" value="Genomic_DNA"/>
</dbReference>
<keyword evidence="3" id="KW-1185">Reference proteome</keyword>
<accession>A0A4R1QRG0</accession>
<comment type="caution">
    <text evidence="2">The sequence shown here is derived from an EMBL/GenBank/DDBJ whole genome shotgun (WGS) entry which is preliminary data.</text>
</comment>